<dbReference type="RefSeq" id="WP_053235159.1">
    <property type="nucleotide sequence ID" value="NZ_CP011125.1"/>
</dbReference>
<proteinExistence type="predicted"/>
<gene>
    <name evidence="1" type="ORF">DB32_005113</name>
</gene>
<evidence type="ECO:0000313" key="2">
    <source>
        <dbReference type="Proteomes" id="UP000034883"/>
    </source>
</evidence>
<dbReference type="KEGG" id="samy:DB32_005113"/>
<keyword evidence="2" id="KW-1185">Reference proteome</keyword>
<dbReference type="Pfam" id="PF07586">
    <property type="entry name" value="HXXSHH"/>
    <property type="match status" value="1"/>
</dbReference>
<sequence length="467" mass="50749">MRINRRKFLIGAAGVTVALPALESWLGPSLGGSRARAGGEDRARFAVFVRAGNGVAQQWNDEPEQFWPRATGALTTAAMREQNADRATTELADYAPRLNLLKGIQRPFSTPTCGHSDSIVQCLTAAQINAGAGNAAQARGESADWRIARAMNPSGREPLTLMAGPGSAYIAEGLSWSAAGVRTSAERSPLNAYMRMMGLSSAPPEIQVRIAERRMSVNDLVRDQMQSLLGRTDISARDRRRLQQHFDAIRDTEIRMSCDLDESLVDAISAIDNPQANDVRPDVVRRHMDLVAFAFSCDINRAATIQVGEGNDQTQYEIGGSRLPRFHWISHRIYSDGSDGEAIPNAVTLHHQVDRLHLQMFKYLLDRLDSYPSAYGGTLLDDSVAVWLNDLGNGPPHSGDKVPWLLAGSAGGFLRTGQYLDVGRVTINRVLNTIISAVGVRKDDGSLVDDFGDSSLTGGLIDQIVAT</sequence>
<accession>A0A0F6SG27</accession>
<dbReference type="Proteomes" id="UP000034883">
    <property type="component" value="Chromosome"/>
</dbReference>
<reference evidence="1 2" key="1">
    <citation type="submission" date="2015-03" db="EMBL/GenBank/DDBJ databases">
        <title>Genome assembly of Sandaracinus amylolyticus DSM 53668.</title>
        <authorList>
            <person name="Sharma G."/>
            <person name="Subramanian S."/>
        </authorList>
    </citation>
    <scope>NUCLEOTIDE SEQUENCE [LARGE SCALE GENOMIC DNA]</scope>
    <source>
        <strain evidence="1 2">DSM 53668</strain>
    </source>
</reference>
<dbReference type="AlphaFoldDB" id="A0A0F6SG27"/>
<dbReference type="PROSITE" id="PS51318">
    <property type="entry name" value="TAT"/>
    <property type="match status" value="1"/>
</dbReference>
<name>A0A0F6SG27_9BACT</name>
<dbReference type="InterPro" id="IPR006311">
    <property type="entry name" value="TAT_signal"/>
</dbReference>
<evidence type="ECO:0000313" key="1">
    <source>
        <dbReference type="EMBL" id="AKF07964.1"/>
    </source>
</evidence>
<dbReference type="OrthoDB" id="5482270at2"/>
<organism evidence="1 2">
    <name type="scientific">Sandaracinus amylolyticus</name>
    <dbReference type="NCBI Taxonomy" id="927083"/>
    <lineage>
        <taxon>Bacteria</taxon>
        <taxon>Pseudomonadati</taxon>
        <taxon>Myxococcota</taxon>
        <taxon>Polyangia</taxon>
        <taxon>Polyangiales</taxon>
        <taxon>Sandaracinaceae</taxon>
        <taxon>Sandaracinus</taxon>
    </lineage>
</organism>
<dbReference type="EMBL" id="CP011125">
    <property type="protein sequence ID" value="AKF07964.1"/>
    <property type="molecule type" value="Genomic_DNA"/>
</dbReference>
<evidence type="ECO:0008006" key="3">
    <source>
        <dbReference type="Google" id="ProtNLM"/>
    </source>
</evidence>
<dbReference type="STRING" id="927083.DB32_005113"/>
<protein>
    <recommendedName>
        <fullName evidence="3">Tat (Twin-arginine translocation) pathway signal sequence domain protein</fullName>
    </recommendedName>
</protein>
<dbReference type="InterPro" id="IPR011447">
    <property type="entry name" value="DUF1552"/>
</dbReference>